<dbReference type="GO" id="GO:0006284">
    <property type="term" value="P:base-excision repair"/>
    <property type="evidence" value="ECO:0007669"/>
    <property type="project" value="InterPro"/>
</dbReference>
<evidence type="ECO:0000259" key="1">
    <source>
        <dbReference type="PROSITE" id="PS51068"/>
    </source>
</evidence>
<dbReference type="Proteomes" id="UP000345637">
    <property type="component" value="Unassembled WGS sequence"/>
</dbReference>
<reference evidence="2 3" key="1">
    <citation type="submission" date="2019-03" db="EMBL/GenBank/DDBJ databases">
        <authorList>
            <consortium name="Pathogen Informatics"/>
        </authorList>
    </citation>
    <scope>NUCLEOTIDE SEQUENCE [LARGE SCALE GENOMIC DNA]</scope>
    <source>
        <strain evidence="2 3">NCTC12998</strain>
    </source>
</reference>
<dbReference type="GO" id="GO:0008270">
    <property type="term" value="F:zinc ion binding"/>
    <property type="evidence" value="ECO:0007669"/>
    <property type="project" value="InterPro"/>
</dbReference>
<sequence length="136" mass="15528">MPELPEVETSRRGIEPYLVGATILHAVIRNGRLRWPVSEEIYRLSDIPVLSVQRRAKYLLLELPGGWIIIHLGMSGSLRILSEELPAEKHDHVDLVMSNGKVLRYTDPRRFGAWLWTRTLEGHPALAHLGPRALKR</sequence>
<dbReference type="SUPFAM" id="SSF81624">
    <property type="entry name" value="N-terminal domain of MutM-like DNA repair proteins"/>
    <property type="match status" value="1"/>
</dbReference>
<proteinExistence type="predicted"/>
<dbReference type="GO" id="GO:0003906">
    <property type="term" value="F:DNA-(apurinic or apyrimidinic site) endonuclease activity"/>
    <property type="evidence" value="ECO:0007669"/>
    <property type="project" value="InterPro"/>
</dbReference>
<protein>
    <submittedName>
        <fullName evidence="2">Formamidopyrimidine-DNA glycosylase</fullName>
        <ecNumber evidence="2">3.2.2.23</ecNumber>
    </submittedName>
</protein>
<evidence type="ECO:0000313" key="3">
    <source>
        <dbReference type="Proteomes" id="UP000345637"/>
    </source>
</evidence>
<dbReference type="AlphaFoldDB" id="A0A485BEW9"/>
<dbReference type="PROSITE" id="PS51068">
    <property type="entry name" value="FPG_CAT"/>
    <property type="match status" value="1"/>
</dbReference>
<keyword evidence="2" id="KW-0378">Hydrolase</keyword>
<dbReference type="CDD" id="cd08966">
    <property type="entry name" value="EcFpg-like_N"/>
    <property type="match status" value="1"/>
</dbReference>
<dbReference type="EMBL" id="CAADJE010000024">
    <property type="protein sequence ID" value="VFS70178.1"/>
    <property type="molecule type" value="Genomic_DNA"/>
</dbReference>
<dbReference type="EC" id="3.2.2.23" evidence="2"/>
<evidence type="ECO:0000313" key="2">
    <source>
        <dbReference type="EMBL" id="VFS70178.1"/>
    </source>
</evidence>
<dbReference type="Pfam" id="PF01149">
    <property type="entry name" value="Fapy_DNA_glyco"/>
    <property type="match status" value="1"/>
</dbReference>
<feature type="domain" description="Formamidopyrimidine-DNA glycosylase catalytic" evidence="1">
    <location>
        <begin position="2"/>
        <end position="112"/>
    </location>
</feature>
<accession>A0A485BEW9</accession>
<dbReference type="InterPro" id="IPR012319">
    <property type="entry name" value="FPG_cat"/>
</dbReference>
<keyword evidence="2" id="KW-0326">Glycosidase</keyword>
<dbReference type="Gene3D" id="3.20.190.10">
    <property type="entry name" value="MutM-like, N-terminal"/>
    <property type="match status" value="1"/>
</dbReference>
<dbReference type="InterPro" id="IPR035937">
    <property type="entry name" value="FPG_N"/>
</dbReference>
<dbReference type="PANTHER" id="PTHR22993">
    <property type="entry name" value="FORMAMIDOPYRIMIDINE-DNA GLYCOSYLASE"/>
    <property type="match status" value="1"/>
</dbReference>
<organism evidence="2 3">
    <name type="scientific">Raoultella planticola</name>
    <name type="common">Klebsiella planticola</name>
    <dbReference type="NCBI Taxonomy" id="575"/>
    <lineage>
        <taxon>Bacteria</taxon>
        <taxon>Pseudomonadati</taxon>
        <taxon>Pseudomonadota</taxon>
        <taxon>Gammaproteobacteria</taxon>
        <taxon>Enterobacterales</taxon>
        <taxon>Enterobacteriaceae</taxon>
        <taxon>Klebsiella/Raoultella group</taxon>
        <taxon>Raoultella</taxon>
    </lineage>
</organism>
<dbReference type="FunFam" id="3.20.190.10:FF:000001">
    <property type="entry name" value="Formamidopyrimidine-DNA glycosylase"/>
    <property type="match status" value="1"/>
</dbReference>
<gene>
    <name evidence="2" type="primary">mutM_2</name>
    <name evidence="2" type="ORF">NCTC12998_03760</name>
</gene>
<dbReference type="GO" id="GO:0034039">
    <property type="term" value="F:8-oxo-7,8-dihydroguanine DNA N-glycosylase activity"/>
    <property type="evidence" value="ECO:0007669"/>
    <property type="project" value="TreeGrafter"/>
</dbReference>
<name>A0A485BEW9_RAOPL</name>
<dbReference type="PANTHER" id="PTHR22993:SF9">
    <property type="entry name" value="FORMAMIDOPYRIMIDINE-DNA GLYCOSYLASE"/>
    <property type="match status" value="1"/>
</dbReference>
<dbReference type="SMART" id="SM00898">
    <property type="entry name" value="Fapy_DNA_glyco"/>
    <property type="match status" value="1"/>
</dbReference>